<organism evidence="2 3">
    <name type="scientific">Bodo saltans</name>
    <name type="common">Flagellated protozoan</name>
    <dbReference type="NCBI Taxonomy" id="75058"/>
    <lineage>
        <taxon>Eukaryota</taxon>
        <taxon>Discoba</taxon>
        <taxon>Euglenozoa</taxon>
        <taxon>Kinetoplastea</taxon>
        <taxon>Metakinetoplastina</taxon>
        <taxon>Eubodonida</taxon>
        <taxon>Bodonidae</taxon>
        <taxon>Bodo</taxon>
    </lineage>
</organism>
<gene>
    <name evidence="2" type="ORF">BSAL_46490</name>
</gene>
<name>A0A0S4JRD2_BODSA</name>
<protein>
    <submittedName>
        <fullName evidence="2">Transmembrane protein, putative</fullName>
    </submittedName>
</protein>
<evidence type="ECO:0000313" key="3">
    <source>
        <dbReference type="Proteomes" id="UP000051952"/>
    </source>
</evidence>
<dbReference type="EMBL" id="CYKH01002220">
    <property type="protein sequence ID" value="CUG94099.1"/>
    <property type="molecule type" value="Genomic_DNA"/>
</dbReference>
<dbReference type="AlphaFoldDB" id="A0A0S4JRD2"/>
<feature type="transmembrane region" description="Helical" evidence="1">
    <location>
        <begin position="49"/>
        <end position="72"/>
    </location>
</feature>
<evidence type="ECO:0000313" key="2">
    <source>
        <dbReference type="EMBL" id="CUG94099.1"/>
    </source>
</evidence>
<accession>A0A0S4JRD2</accession>
<dbReference type="VEuPathDB" id="TriTrypDB:BSAL_46490"/>
<keyword evidence="1 2" id="KW-0812">Transmembrane</keyword>
<reference evidence="3" key="1">
    <citation type="submission" date="2015-09" db="EMBL/GenBank/DDBJ databases">
        <authorList>
            <consortium name="Pathogen Informatics"/>
        </authorList>
    </citation>
    <scope>NUCLEOTIDE SEQUENCE [LARGE SCALE GENOMIC DNA]</scope>
    <source>
        <strain evidence="3">Lake Konstanz</strain>
    </source>
</reference>
<keyword evidence="1" id="KW-1133">Transmembrane helix</keyword>
<keyword evidence="1" id="KW-0472">Membrane</keyword>
<sequence length="86" mass="9763">MGKARLVTFTRFFSSSQDSSLRVPTFFFFCSSQQAGTDGRHPTYQIERMYSVGVASDVSIELTFFLLTFLNFKLKASFFQRNAGPP</sequence>
<keyword evidence="3" id="KW-1185">Reference proteome</keyword>
<proteinExistence type="predicted"/>
<dbReference type="Proteomes" id="UP000051952">
    <property type="component" value="Unassembled WGS sequence"/>
</dbReference>
<evidence type="ECO:0000256" key="1">
    <source>
        <dbReference type="SAM" id="Phobius"/>
    </source>
</evidence>